<keyword evidence="3" id="KW-1185">Reference proteome</keyword>
<feature type="compositionally biased region" description="Low complexity" evidence="1">
    <location>
        <begin position="124"/>
        <end position="134"/>
    </location>
</feature>
<sequence>MPTGKQRRSKRDPELSRRLDEVHNVMKVRRDEAERREAAMMDAVQVYLRAAGSIRRCTGVHDQRVSELRKRIEQLESEHEAEVARWLGQQAGAVAEIRDLGESDDSIGELLELTNKQVRQLMASARASDRAANNPKLRDRGRLPGLAQEPGRPEAQREPQVMPNADESDGQSLA</sequence>
<proteinExistence type="predicted"/>
<evidence type="ECO:0000313" key="2">
    <source>
        <dbReference type="EMBL" id="PKV79600.1"/>
    </source>
</evidence>
<accession>A0A2N3VDA0</accession>
<gene>
    <name evidence="2" type="ORF">ATK86_3998</name>
</gene>
<name>A0A2N3VDA0_9NOCA</name>
<dbReference type="OrthoDB" id="4566849at2"/>
<dbReference type="Proteomes" id="UP000233766">
    <property type="component" value="Unassembled WGS sequence"/>
</dbReference>
<evidence type="ECO:0000313" key="3">
    <source>
        <dbReference type="Proteomes" id="UP000233766"/>
    </source>
</evidence>
<protein>
    <submittedName>
        <fullName evidence="2">Uncharacterized protein</fullName>
    </submittedName>
</protein>
<dbReference type="EMBL" id="PJMW01000002">
    <property type="protein sequence ID" value="PKV79600.1"/>
    <property type="molecule type" value="Genomic_DNA"/>
</dbReference>
<feature type="region of interest" description="Disordered" evidence="1">
    <location>
        <begin position="124"/>
        <end position="174"/>
    </location>
</feature>
<dbReference type="AlphaFoldDB" id="A0A2N3VDA0"/>
<evidence type="ECO:0000256" key="1">
    <source>
        <dbReference type="SAM" id="MobiDB-lite"/>
    </source>
</evidence>
<comment type="caution">
    <text evidence="2">The sequence shown here is derived from an EMBL/GenBank/DDBJ whole genome shotgun (WGS) entry which is preliminary data.</text>
</comment>
<reference evidence="2 3" key="1">
    <citation type="submission" date="2017-12" db="EMBL/GenBank/DDBJ databases">
        <title>Sequencing the genomes of 1000 Actinobacteria strains.</title>
        <authorList>
            <person name="Klenk H.-P."/>
        </authorList>
    </citation>
    <scope>NUCLEOTIDE SEQUENCE [LARGE SCALE GENOMIC DNA]</scope>
    <source>
        <strain evidence="2 3">DSM 44489</strain>
    </source>
</reference>
<organism evidence="2 3">
    <name type="scientific">Nocardia fluminea</name>
    <dbReference type="NCBI Taxonomy" id="134984"/>
    <lineage>
        <taxon>Bacteria</taxon>
        <taxon>Bacillati</taxon>
        <taxon>Actinomycetota</taxon>
        <taxon>Actinomycetes</taxon>
        <taxon>Mycobacteriales</taxon>
        <taxon>Nocardiaceae</taxon>
        <taxon>Nocardia</taxon>
    </lineage>
</organism>
<dbReference type="RefSeq" id="WP_143876023.1">
    <property type="nucleotide sequence ID" value="NZ_PJMW01000002.1"/>
</dbReference>